<dbReference type="SUPFAM" id="SSF48726">
    <property type="entry name" value="Immunoglobulin"/>
    <property type="match status" value="4"/>
</dbReference>
<name>A0A2D0PS55_ICTPU</name>
<feature type="domain" description="Ig-like" evidence="3">
    <location>
        <begin position="232"/>
        <end position="312"/>
    </location>
</feature>
<feature type="signal peptide" evidence="2">
    <location>
        <begin position="1"/>
        <end position="23"/>
    </location>
</feature>
<dbReference type="OMA" id="QKFHDQT"/>
<evidence type="ECO:0000313" key="6">
    <source>
        <dbReference type="RefSeq" id="XP_017308864.1"/>
    </source>
</evidence>
<dbReference type="Proteomes" id="UP000221080">
    <property type="component" value="Chromosome 23"/>
</dbReference>
<dbReference type="SMART" id="SM00408">
    <property type="entry name" value="IGc2"/>
    <property type="match status" value="3"/>
</dbReference>
<dbReference type="SMART" id="SM00409">
    <property type="entry name" value="IG"/>
    <property type="match status" value="3"/>
</dbReference>
<dbReference type="PANTHER" id="PTHR46484:SF1">
    <property type="entry name" value="SCHWANN CELL MYELIN PROTEIN-RELATED"/>
    <property type="match status" value="1"/>
</dbReference>
<feature type="domain" description="Ig-like" evidence="3">
    <location>
        <begin position="136"/>
        <end position="225"/>
    </location>
</feature>
<reference evidence="5 6" key="2">
    <citation type="submission" date="2025-04" db="UniProtKB">
        <authorList>
            <consortium name="RefSeq"/>
        </authorList>
    </citation>
    <scope>IDENTIFICATION</scope>
    <source>
        <tissue evidence="5 6">Blood</tissue>
    </source>
</reference>
<accession>A0A2D0PS55</accession>
<feature type="chain" id="PRO_5013510178" evidence="2">
    <location>
        <begin position="24"/>
        <end position="585"/>
    </location>
</feature>
<feature type="domain" description="Ig-like" evidence="3">
    <location>
        <begin position="406"/>
        <end position="485"/>
    </location>
</feature>
<dbReference type="InterPro" id="IPR003599">
    <property type="entry name" value="Ig_sub"/>
</dbReference>
<keyword evidence="5 6" id="KW-0675">Receptor</keyword>
<dbReference type="InterPro" id="IPR007110">
    <property type="entry name" value="Ig-like_dom"/>
</dbReference>
<evidence type="ECO:0000256" key="1">
    <source>
        <dbReference type="SAM" id="Phobius"/>
    </source>
</evidence>
<evidence type="ECO:0000259" key="3">
    <source>
        <dbReference type="PROSITE" id="PS50835"/>
    </source>
</evidence>
<dbReference type="OrthoDB" id="10039395at2759"/>
<reference evidence="4" key="1">
    <citation type="journal article" date="2016" name="Nat. Commun.">
        <title>The channel catfish genome sequence provides insights into the evolution of scale formation in teleosts.</title>
        <authorList>
            <person name="Liu Z."/>
            <person name="Liu S."/>
            <person name="Yao J."/>
            <person name="Bao L."/>
            <person name="Zhang J."/>
            <person name="Li Y."/>
            <person name="Jiang C."/>
            <person name="Sun L."/>
            <person name="Wang R."/>
            <person name="Zhang Y."/>
            <person name="Zhou T."/>
            <person name="Zeng Q."/>
            <person name="Fu Q."/>
            <person name="Gao S."/>
            <person name="Li N."/>
            <person name="Koren S."/>
            <person name="Jiang Y."/>
            <person name="Zimin A."/>
            <person name="Xu P."/>
            <person name="Phillippy A.M."/>
            <person name="Geng X."/>
            <person name="Song L."/>
            <person name="Sun F."/>
            <person name="Li C."/>
            <person name="Wang X."/>
            <person name="Chen A."/>
            <person name="Jin Y."/>
            <person name="Yuan Z."/>
            <person name="Yang Y."/>
            <person name="Tan S."/>
            <person name="Peatman E."/>
            <person name="Lu J."/>
            <person name="Qin Z."/>
            <person name="Dunham R."/>
            <person name="Li Z."/>
            <person name="Sonstegard T."/>
            <person name="Feng J."/>
            <person name="Danzmann R.G."/>
            <person name="Schroeder S."/>
            <person name="Scheffler B."/>
            <person name="Duke M.V."/>
            <person name="Ballard L."/>
            <person name="Kucuktas H."/>
            <person name="Kaltenboeck L."/>
            <person name="Liu H."/>
            <person name="Armbruster J."/>
            <person name="Xie Y."/>
            <person name="Kirby M.L."/>
            <person name="Tian Y."/>
            <person name="Flanagan M.E."/>
            <person name="Mu W."/>
            <person name="Waldbieser G.C."/>
        </authorList>
    </citation>
    <scope>NUCLEOTIDE SEQUENCE [LARGE SCALE GENOMIC DNA]</scope>
    <source>
        <strain evidence="4">SDA103</strain>
    </source>
</reference>
<proteinExistence type="predicted"/>
<feature type="domain" description="Ig-like" evidence="3">
    <location>
        <begin position="319"/>
        <end position="399"/>
    </location>
</feature>
<keyword evidence="2" id="KW-0732">Signal</keyword>
<protein>
    <submittedName>
        <fullName evidence="5 6">B-cell receptor CD22 isoform X1</fullName>
    </submittedName>
</protein>
<keyword evidence="1" id="KW-1133">Transmembrane helix</keyword>
<dbReference type="STRING" id="7998.ENSIPUP00000034725"/>
<dbReference type="RefSeq" id="XP_017308864.1">
    <property type="nucleotide sequence ID" value="XM_017453375.3"/>
</dbReference>
<gene>
    <name evidence="5 6" type="primary">LOC108256465</name>
</gene>
<dbReference type="InterPro" id="IPR003598">
    <property type="entry name" value="Ig_sub2"/>
</dbReference>
<dbReference type="KEGG" id="ipu:108256465"/>
<evidence type="ECO:0000256" key="2">
    <source>
        <dbReference type="SAM" id="SignalP"/>
    </source>
</evidence>
<dbReference type="InterPro" id="IPR013783">
    <property type="entry name" value="Ig-like_fold"/>
</dbReference>
<dbReference type="RefSeq" id="XP_017308863.1">
    <property type="nucleotide sequence ID" value="XM_017453374.3"/>
</dbReference>
<dbReference type="AlphaFoldDB" id="A0A2D0PS55"/>
<dbReference type="Gene3D" id="2.60.40.10">
    <property type="entry name" value="Immunoglobulins"/>
    <property type="match status" value="5"/>
</dbReference>
<dbReference type="InterPro" id="IPR036179">
    <property type="entry name" value="Ig-like_dom_sf"/>
</dbReference>
<keyword evidence="1" id="KW-0812">Transmembrane</keyword>
<sequence length="585" mass="64860">MDIFGTLTRLFIAVALLGDVCHCWEAYVQGPVKAVRGSCVLVPCNTVTYTNVKWYAYRRMSYPVVYSNDRSEIMDEFKGRTSVPNALNGNCTLKIDNVRQQDSEVDLYVWIWKYGGEDKGFYDRTIKINILDPVRPHMSVANTQVEGKPFTATCRFRHSCPSAPPQMSWQGLSSTSNVLTHRKDVEGLWETEATATFRVTRQNQGARLSCRTVLSGQTLESGSVSLDISYAPTDVKIDYIGRTSVVEGEKISLQCTSKGKPQPTAYEWLVTQNSNTIRLKGSTVLLQDVRRRTSVSCIATNSVGHGESKQLSLDVHYAPMDVKVDYTENTTVLEGNEISLRCVSDSRPTPTHYEWLVTQNNTTRHYKVRTLVLRDVRRDTSVSCIATNTIGRGESKQLSLNVHYSPSIVQGLFCSMQNRKLQCVCQAEAKPSAVISWTVDGSSEVFPPFNTTTQHNGSMTVSELTGPQGHNVTCMATNVVGSEFTQILVQSEGDTSAVFAVVGASVGVCVILGLAVTVLMIWKKRRHAVPRGGLSTAQHVTANKTCHDYSLESDEDLYVNAVHGQQVYEDQDAESCIYQNYDKSS</sequence>
<feature type="transmembrane region" description="Helical" evidence="1">
    <location>
        <begin position="497"/>
        <end position="522"/>
    </location>
</feature>
<dbReference type="PROSITE" id="PS50835">
    <property type="entry name" value="IG_LIKE"/>
    <property type="match status" value="4"/>
</dbReference>
<evidence type="ECO:0000313" key="5">
    <source>
        <dbReference type="RefSeq" id="XP_017308863.1"/>
    </source>
</evidence>
<evidence type="ECO:0000313" key="4">
    <source>
        <dbReference type="Proteomes" id="UP000221080"/>
    </source>
</evidence>
<organism evidence="4 6">
    <name type="scientific">Ictalurus punctatus</name>
    <name type="common">Channel catfish</name>
    <name type="synonym">Silurus punctatus</name>
    <dbReference type="NCBI Taxonomy" id="7998"/>
    <lineage>
        <taxon>Eukaryota</taxon>
        <taxon>Metazoa</taxon>
        <taxon>Chordata</taxon>
        <taxon>Craniata</taxon>
        <taxon>Vertebrata</taxon>
        <taxon>Euteleostomi</taxon>
        <taxon>Actinopterygii</taxon>
        <taxon>Neopterygii</taxon>
        <taxon>Teleostei</taxon>
        <taxon>Ostariophysi</taxon>
        <taxon>Siluriformes</taxon>
        <taxon>Ictaluridae</taxon>
        <taxon>Ictalurus</taxon>
    </lineage>
</organism>
<keyword evidence="1" id="KW-0472">Membrane</keyword>
<dbReference type="PANTHER" id="PTHR46484">
    <property type="entry name" value="SI:CH211-171H4.5-RELATED"/>
    <property type="match status" value="1"/>
</dbReference>
<keyword evidence="4" id="KW-1185">Reference proteome</keyword>
<dbReference type="GeneID" id="108256465"/>